<comment type="caution">
    <text evidence="8">The sequence shown here is derived from an EMBL/GenBank/DDBJ whole genome shotgun (WGS) entry which is preliminary data.</text>
</comment>
<keyword evidence="5" id="KW-0560">Oxidoreductase</keyword>
<protein>
    <submittedName>
        <fullName evidence="8">2OG-Fe(II) oxygenase</fullName>
    </submittedName>
</protein>
<dbReference type="Pfam" id="PF13640">
    <property type="entry name" value="2OG-FeII_Oxy_3"/>
    <property type="match status" value="1"/>
</dbReference>
<dbReference type="RefSeq" id="WP_142896898.1">
    <property type="nucleotide sequence ID" value="NZ_ML660055.1"/>
</dbReference>
<dbReference type="Gene3D" id="2.60.120.620">
    <property type="entry name" value="q2cbj1_9rhob like domain"/>
    <property type="match status" value="1"/>
</dbReference>
<dbReference type="GO" id="GO:0016705">
    <property type="term" value="F:oxidoreductase activity, acting on paired donors, with incorporation or reduction of molecular oxygen"/>
    <property type="evidence" value="ECO:0007669"/>
    <property type="project" value="InterPro"/>
</dbReference>
<reference evidence="8 9" key="1">
    <citation type="submission" date="2019-06" db="EMBL/GenBank/DDBJ databases">
        <title>Whole genome sequence for Rhodospirillaceae sp. R148.</title>
        <authorList>
            <person name="Wang G."/>
        </authorList>
    </citation>
    <scope>NUCLEOTIDE SEQUENCE [LARGE SCALE GENOMIC DNA]</scope>
    <source>
        <strain evidence="8 9">R148</strain>
    </source>
</reference>
<sequence length="195" mass="21721">MTNHAMPPGAPDFVETYSDVIDAATCRDIITRFEADDRKRPSWSRLSTTPKDRTGMMLSLPDHEDWQDVVDKVGQAVMLRVQDYAKRYSAFGMVLKSGNCKLTHPLLERIEPGQGFDWHIDGSKPGSAHRVLSTILYLATIDEGGETQFAYQGKAVRPAAGMLVIFPPFWTHLHRGATPVKGSKYNLTSFVVLPS</sequence>
<keyword evidence="4" id="KW-0223">Dioxygenase</keyword>
<evidence type="ECO:0000259" key="7">
    <source>
        <dbReference type="PROSITE" id="PS51471"/>
    </source>
</evidence>
<feature type="domain" description="Fe2OG dioxygenase" evidence="7">
    <location>
        <begin position="101"/>
        <end position="193"/>
    </location>
</feature>
<evidence type="ECO:0000256" key="3">
    <source>
        <dbReference type="ARBA" id="ARBA00022896"/>
    </source>
</evidence>
<accession>A0A545TR64</accession>
<dbReference type="EMBL" id="VHSH01000004">
    <property type="protein sequence ID" value="TQV79718.1"/>
    <property type="molecule type" value="Genomic_DNA"/>
</dbReference>
<evidence type="ECO:0000313" key="9">
    <source>
        <dbReference type="Proteomes" id="UP000315252"/>
    </source>
</evidence>
<evidence type="ECO:0000256" key="5">
    <source>
        <dbReference type="ARBA" id="ARBA00023002"/>
    </source>
</evidence>
<name>A0A545TR64_9PROT</name>
<comment type="cofactor">
    <cofactor evidence="1">
        <name>L-ascorbate</name>
        <dbReference type="ChEBI" id="CHEBI:38290"/>
    </cofactor>
</comment>
<dbReference type="InterPro" id="IPR044862">
    <property type="entry name" value="Pro_4_hyd_alph_FE2OG_OXY"/>
</dbReference>
<dbReference type="InterPro" id="IPR005123">
    <property type="entry name" value="Oxoglu/Fe-dep_dioxygenase_dom"/>
</dbReference>
<evidence type="ECO:0000256" key="2">
    <source>
        <dbReference type="ARBA" id="ARBA00022723"/>
    </source>
</evidence>
<dbReference type="Proteomes" id="UP000315252">
    <property type="component" value="Unassembled WGS sequence"/>
</dbReference>
<dbReference type="SMART" id="SM00702">
    <property type="entry name" value="P4Hc"/>
    <property type="match status" value="1"/>
</dbReference>
<dbReference type="AlphaFoldDB" id="A0A545TR64"/>
<dbReference type="PROSITE" id="PS51471">
    <property type="entry name" value="FE2OG_OXY"/>
    <property type="match status" value="1"/>
</dbReference>
<evidence type="ECO:0000256" key="4">
    <source>
        <dbReference type="ARBA" id="ARBA00022964"/>
    </source>
</evidence>
<keyword evidence="6" id="KW-0408">Iron</keyword>
<dbReference type="GO" id="GO:0005506">
    <property type="term" value="F:iron ion binding"/>
    <property type="evidence" value="ECO:0007669"/>
    <property type="project" value="InterPro"/>
</dbReference>
<evidence type="ECO:0000256" key="6">
    <source>
        <dbReference type="ARBA" id="ARBA00023004"/>
    </source>
</evidence>
<proteinExistence type="predicted"/>
<evidence type="ECO:0000313" key="8">
    <source>
        <dbReference type="EMBL" id="TQV79718.1"/>
    </source>
</evidence>
<dbReference type="GO" id="GO:0031418">
    <property type="term" value="F:L-ascorbic acid binding"/>
    <property type="evidence" value="ECO:0007669"/>
    <property type="project" value="UniProtKB-KW"/>
</dbReference>
<evidence type="ECO:0000256" key="1">
    <source>
        <dbReference type="ARBA" id="ARBA00001961"/>
    </source>
</evidence>
<dbReference type="OrthoDB" id="269774at2"/>
<organism evidence="8 9">
    <name type="scientific">Denitrobaculum tricleocarpae</name>
    <dbReference type="NCBI Taxonomy" id="2591009"/>
    <lineage>
        <taxon>Bacteria</taxon>
        <taxon>Pseudomonadati</taxon>
        <taxon>Pseudomonadota</taxon>
        <taxon>Alphaproteobacteria</taxon>
        <taxon>Rhodospirillales</taxon>
        <taxon>Rhodospirillaceae</taxon>
        <taxon>Denitrobaculum</taxon>
    </lineage>
</organism>
<dbReference type="GO" id="GO:0051213">
    <property type="term" value="F:dioxygenase activity"/>
    <property type="evidence" value="ECO:0007669"/>
    <property type="project" value="UniProtKB-KW"/>
</dbReference>
<keyword evidence="3" id="KW-0847">Vitamin C</keyword>
<dbReference type="InterPro" id="IPR006620">
    <property type="entry name" value="Pro_4_hyd_alph"/>
</dbReference>
<keyword evidence="9" id="KW-1185">Reference proteome</keyword>
<keyword evidence="2" id="KW-0479">Metal-binding</keyword>
<gene>
    <name evidence="8" type="ORF">FKG95_13505</name>
</gene>